<evidence type="ECO:0000313" key="3">
    <source>
        <dbReference type="Proteomes" id="UP000184512"/>
    </source>
</evidence>
<feature type="domain" description="N-acetyltransferase" evidence="1">
    <location>
        <begin position="2"/>
        <end position="152"/>
    </location>
</feature>
<reference evidence="2 3" key="1">
    <citation type="submission" date="2016-11" db="EMBL/GenBank/DDBJ databases">
        <authorList>
            <person name="Jaros S."/>
            <person name="Januszkiewicz K."/>
            <person name="Wedrychowicz H."/>
        </authorList>
    </citation>
    <scope>NUCLEOTIDE SEQUENCE [LARGE SCALE GENOMIC DNA]</scope>
    <source>
        <strain evidence="2 3">DSM 12906</strain>
    </source>
</reference>
<dbReference type="InterPro" id="IPR000182">
    <property type="entry name" value="GNAT_dom"/>
</dbReference>
<evidence type="ECO:0000259" key="1">
    <source>
        <dbReference type="PROSITE" id="PS51186"/>
    </source>
</evidence>
<sequence>MIEIVTDEALLRRVYCDILAPSFPDTELITAEEFIAFGAAGDVEVLVARDGVELQGVIVGERHGGGVLVDWLAVASTTRGGGVGGALLSAGFEFWLGQEGVQVVLGEVERPDLFSAHPQYGDPARRFAFYERRGATVLDLPYYQPPMAEDKPRLRGLLLVVLAAADQEPAPRVLTALETAAVREVLLATMGPAQPGDDETALVYATVDDPAGLRLLPLSDYARIPVSQGS</sequence>
<dbReference type="InterPro" id="IPR016181">
    <property type="entry name" value="Acyl_CoA_acyltransferase"/>
</dbReference>
<keyword evidence="3" id="KW-1185">Reference proteome</keyword>
<dbReference type="Gene3D" id="3.40.630.30">
    <property type="match status" value="1"/>
</dbReference>
<dbReference type="SUPFAM" id="SSF55729">
    <property type="entry name" value="Acyl-CoA N-acyltransferases (Nat)"/>
    <property type="match status" value="1"/>
</dbReference>
<dbReference type="STRING" id="1123357.SAMN02745244_01051"/>
<dbReference type="GO" id="GO:0016747">
    <property type="term" value="F:acyltransferase activity, transferring groups other than amino-acyl groups"/>
    <property type="evidence" value="ECO:0007669"/>
    <property type="project" value="InterPro"/>
</dbReference>
<protein>
    <recommendedName>
        <fullName evidence="1">N-acetyltransferase domain-containing protein</fullName>
    </recommendedName>
</protein>
<accession>A0A1M6DXI3</accession>
<dbReference type="AlphaFoldDB" id="A0A1M6DXI3"/>
<evidence type="ECO:0000313" key="2">
    <source>
        <dbReference type="EMBL" id="SHI77974.1"/>
    </source>
</evidence>
<proteinExistence type="predicted"/>
<dbReference type="EMBL" id="FQZG01000014">
    <property type="protein sequence ID" value="SHI77974.1"/>
    <property type="molecule type" value="Genomic_DNA"/>
</dbReference>
<dbReference type="Proteomes" id="UP000184512">
    <property type="component" value="Unassembled WGS sequence"/>
</dbReference>
<dbReference type="Pfam" id="PF13508">
    <property type="entry name" value="Acetyltransf_7"/>
    <property type="match status" value="1"/>
</dbReference>
<dbReference type="OrthoDB" id="3729649at2"/>
<organism evidence="2 3">
    <name type="scientific">Tessaracoccus bendigoensis DSM 12906</name>
    <dbReference type="NCBI Taxonomy" id="1123357"/>
    <lineage>
        <taxon>Bacteria</taxon>
        <taxon>Bacillati</taxon>
        <taxon>Actinomycetota</taxon>
        <taxon>Actinomycetes</taxon>
        <taxon>Propionibacteriales</taxon>
        <taxon>Propionibacteriaceae</taxon>
        <taxon>Tessaracoccus</taxon>
    </lineage>
</organism>
<gene>
    <name evidence="2" type="ORF">SAMN02745244_01051</name>
</gene>
<name>A0A1M6DXI3_9ACTN</name>
<dbReference type="RefSeq" id="WP_139280095.1">
    <property type="nucleotide sequence ID" value="NZ_FQZG01000014.1"/>
</dbReference>
<dbReference type="PROSITE" id="PS51186">
    <property type="entry name" value="GNAT"/>
    <property type="match status" value="1"/>
</dbReference>